<evidence type="ECO:0000313" key="2">
    <source>
        <dbReference type="EMBL" id="SEA75653.1"/>
    </source>
</evidence>
<name>A0A1H4DSA1_XYLRU</name>
<evidence type="ECO:0000313" key="3">
    <source>
        <dbReference type="Proteomes" id="UP000182257"/>
    </source>
</evidence>
<gene>
    <name evidence="2" type="ORF">SAMN05216462_2509</name>
</gene>
<dbReference type="InterPro" id="IPR003959">
    <property type="entry name" value="ATPase_AAA_core"/>
</dbReference>
<dbReference type="EMBL" id="FNRF01000004">
    <property type="protein sequence ID" value="SEA75653.1"/>
    <property type="molecule type" value="Genomic_DNA"/>
</dbReference>
<feature type="domain" description="ATPase AAA-type core" evidence="1">
    <location>
        <begin position="22"/>
        <end position="324"/>
    </location>
</feature>
<sequence>MARLIVRNVGPIKDVDIELRKVNVFMGPQGCGKSTLAKIISFCSWLEKDSDATMKAETGGLVSLMMKFHRMEGYFQDESELAYIGDDVAFFYHFPEPFPLNWKSDDFAPSHFRQDEFIFHKAQRSVNPKVIYIPAERNFVSVVPNLQKYAEQDDSLQSFVNDWFVAKKAYTEKQPLKIEMLGIEYYYSSKTDSDIVVMAGQKIRLSQSSSGFQSVVPLMALLSYLSSTIYEENKPFSPAENEQMREILSRVSSEAKDGMEQKLIDRIKGFLQGKVYTHTQFVVEEPEQNLFPNTQCQLMYHLLSCLNHGKAHRAVITTHSPYILYALNNCLLANIVREEFLKEENAELNINCLDVVIAPGDVGVWEIENGSMKTYGEESANSTIQDKDGLIRQNYFNSVMGDVMRDFNNLLMYKD</sequence>
<organism evidence="2 3">
    <name type="scientific">Xylanibacter ruminicola</name>
    <name type="common">Prevotella ruminicola</name>
    <dbReference type="NCBI Taxonomy" id="839"/>
    <lineage>
        <taxon>Bacteria</taxon>
        <taxon>Pseudomonadati</taxon>
        <taxon>Bacteroidota</taxon>
        <taxon>Bacteroidia</taxon>
        <taxon>Bacteroidales</taxon>
        <taxon>Prevotellaceae</taxon>
        <taxon>Xylanibacter</taxon>
    </lineage>
</organism>
<dbReference type="AlphaFoldDB" id="A0A1H4DSA1"/>
<dbReference type="PANTHER" id="PTHR43581">
    <property type="entry name" value="ATP/GTP PHOSPHATASE"/>
    <property type="match status" value="1"/>
</dbReference>
<dbReference type="InterPro" id="IPR051396">
    <property type="entry name" value="Bact_Antivir_Def_Nuclease"/>
</dbReference>
<proteinExistence type="predicted"/>
<accession>A0A1H4DSA1</accession>
<dbReference type="RefSeq" id="WP_074761810.1">
    <property type="nucleotide sequence ID" value="NZ_FNRF01000004.1"/>
</dbReference>
<dbReference type="Pfam" id="PF13304">
    <property type="entry name" value="AAA_21"/>
    <property type="match status" value="1"/>
</dbReference>
<dbReference type="OrthoDB" id="1098190at2"/>
<reference evidence="2 3" key="1">
    <citation type="submission" date="2016-10" db="EMBL/GenBank/DDBJ databases">
        <authorList>
            <person name="de Groot N.N."/>
        </authorList>
    </citation>
    <scope>NUCLEOTIDE SEQUENCE [LARGE SCALE GENOMIC DNA]</scope>
    <source>
        <strain evidence="2 3">D31d</strain>
    </source>
</reference>
<evidence type="ECO:0000259" key="1">
    <source>
        <dbReference type="Pfam" id="PF13304"/>
    </source>
</evidence>
<dbReference type="PANTHER" id="PTHR43581:SF4">
    <property type="entry name" value="ATP_GTP PHOSPHATASE"/>
    <property type="match status" value="1"/>
</dbReference>
<dbReference type="GO" id="GO:0016887">
    <property type="term" value="F:ATP hydrolysis activity"/>
    <property type="evidence" value="ECO:0007669"/>
    <property type="project" value="InterPro"/>
</dbReference>
<dbReference type="InterPro" id="IPR027417">
    <property type="entry name" value="P-loop_NTPase"/>
</dbReference>
<dbReference type="Proteomes" id="UP000182257">
    <property type="component" value="Unassembled WGS sequence"/>
</dbReference>
<dbReference type="GO" id="GO:0005524">
    <property type="term" value="F:ATP binding"/>
    <property type="evidence" value="ECO:0007669"/>
    <property type="project" value="InterPro"/>
</dbReference>
<dbReference type="Gene3D" id="3.40.50.300">
    <property type="entry name" value="P-loop containing nucleotide triphosphate hydrolases"/>
    <property type="match status" value="1"/>
</dbReference>
<dbReference type="SUPFAM" id="SSF52540">
    <property type="entry name" value="P-loop containing nucleoside triphosphate hydrolases"/>
    <property type="match status" value="1"/>
</dbReference>
<protein>
    <submittedName>
        <fullName evidence="2">Predicted ATPase</fullName>
    </submittedName>
</protein>